<dbReference type="InterPro" id="IPR012318">
    <property type="entry name" value="HTH_CRP"/>
</dbReference>
<organism evidence="5 6">
    <name type="scientific">Actinomadura meridiana</name>
    <dbReference type="NCBI Taxonomy" id="559626"/>
    <lineage>
        <taxon>Bacteria</taxon>
        <taxon>Bacillati</taxon>
        <taxon>Actinomycetota</taxon>
        <taxon>Actinomycetes</taxon>
        <taxon>Streptosporangiales</taxon>
        <taxon>Thermomonosporaceae</taxon>
        <taxon>Actinomadura</taxon>
    </lineage>
</organism>
<dbReference type="Gene3D" id="1.10.10.10">
    <property type="entry name" value="Winged helix-like DNA-binding domain superfamily/Winged helix DNA-binding domain"/>
    <property type="match status" value="1"/>
</dbReference>
<dbReference type="EMBL" id="BAABAS010000006">
    <property type="protein sequence ID" value="GAA4232670.1"/>
    <property type="molecule type" value="Genomic_DNA"/>
</dbReference>
<dbReference type="SUPFAM" id="SSF46785">
    <property type="entry name" value="Winged helix' DNA-binding domain"/>
    <property type="match status" value="1"/>
</dbReference>
<dbReference type="CDD" id="cd00038">
    <property type="entry name" value="CAP_ED"/>
    <property type="match status" value="1"/>
</dbReference>
<evidence type="ECO:0000256" key="3">
    <source>
        <dbReference type="ARBA" id="ARBA00023163"/>
    </source>
</evidence>
<keyword evidence="1" id="KW-0805">Transcription regulation</keyword>
<dbReference type="InterPro" id="IPR050397">
    <property type="entry name" value="Env_Response_Regulators"/>
</dbReference>
<dbReference type="PROSITE" id="PS00889">
    <property type="entry name" value="CNMP_BINDING_2"/>
    <property type="match status" value="1"/>
</dbReference>
<evidence type="ECO:0000313" key="5">
    <source>
        <dbReference type="EMBL" id="GAA4232670.1"/>
    </source>
</evidence>
<keyword evidence="3" id="KW-0804">Transcription</keyword>
<sequence>MTSSGWHELSYLGRLTPSAQRTMLRLGRTRTLRPGEPLMHQGEPGTAVFVLIDGRVDVTRVVENGSLSLLSIRHAGDLVGEMAVLNQEARSATVTALDRCVVSIIPARDFLRCLAELPEVLFALNRMTGDRLTQANTYRADAAGYDVDARLARALLYQARRSPDRENGRPVVKLRQRQLAMLIGAQEGTVQKALKGPAMRELVECGRGWVVLRDVPALARLADMPVPPELSG</sequence>
<feature type="domain" description="Cyclic nucleotide-binding" evidence="4">
    <location>
        <begin position="11"/>
        <end position="114"/>
    </location>
</feature>
<keyword evidence="2" id="KW-0238">DNA-binding</keyword>
<name>A0ABP8C343_9ACTN</name>
<dbReference type="RefSeq" id="WP_344897114.1">
    <property type="nucleotide sequence ID" value="NZ_BAABAS010000006.1"/>
</dbReference>
<accession>A0ABP8C343</accession>
<dbReference type="InterPro" id="IPR036388">
    <property type="entry name" value="WH-like_DNA-bd_sf"/>
</dbReference>
<dbReference type="Proteomes" id="UP001501710">
    <property type="component" value="Unassembled WGS sequence"/>
</dbReference>
<dbReference type="PROSITE" id="PS50042">
    <property type="entry name" value="CNMP_BINDING_3"/>
    <property type="match status" value="1"/>
</dbReference>
<evidence type="ECO:0000313" key="6">
    <source>
        <dbReference type="Proteomes" id="UP001501710"/>
    </source>
</evidence>
<dbReference type="Gene3D" id="2.60.120.10">
    <property type="entry name" value="Jelly Rolls"/>
    <property type="match status" value="1"/>
</dbReference>
<dbReference type="SMART" id="SM00100">
    <property type="entry name" value="cNMP"/>
    <property type="match status" value="1"/>
</dbReference>
<dbReference type="PANTHER" id="PTHR24567:SF74">
    <property type="entry name" value="HTH-TYPE TRANSCRIPTIONAL REGULATOR ARCR"/>
    <property type="match status" value="1"/>
</dbReference>
<protein>
    <submittedName>
        <fullName evidence="5">Crp/Fnr family transcriptional regulator</fullName>
    </submittedName>
</protein>
<gene>
    <name evidence="5" type="ORF">GCM10022254_33190</name>
</gene>
<dbReference type="InterPro" id="IPR036390">
    <property type="entry name" value="WH_DNA-bd_sf"/>
</dbReference>
<dbReference type="InterPro" id="IPR018488">
    <property type="entry name" value="cNMP-bd_CS"/>
</dbReference>
<evidence type="ECO:0000256" key="1">
    <source>
        <dbReference type="ARBA" id="ARBA00023015"/>
    </source>
</evidence>
<dbReference type="Pfam" id="PF13545">
    <property type="entry name" value="HTH_Crp_2"/>
    <property type="match status" value="1"/>
</dbReference>
<proteinExistence type="predicted"/>
<dbReference type="SUPFAM" id="SSF51206">
    <property type="entry name" value="cAMP-binding domain-like"/>
    <property type="match status" value="1"/>
</dbReference>
<evidence type="ECO:0000259" key="4">
    <source>
        <dbReference type="PROSITE" id="PS50042"/>
    </source>
</evidence>
<reference evidence="6" key="1">
    <citation type="journal article" date="2019" name="Int. J. Syst. Evol. Microbiol.">
        <title>The Global Catalogue of Microorganisms (GCM) 10K type strain sequencing project: providing services to taxonomists for standard genome sequencing and annotation.</title>
        <authorList>
            <consortium name="The Broad Institute Genomics Platform"/>
            <consortium name="The Broad Institute Genome Sequencing Center for Infectious Disease"/>
            <person name="Wu L."/>
            <person name="Ma J."/>
        </authorList>
    </citation>
    <scope>NUCLEOTIDE SEQUENCE [LARGE SCALE GENOMIC DNA]</scope>
    <source>
        <strain evidence="6">JCM 17440</strain>
    </source>
</reference>
<evidence type="ECO:0000256" key="2">
    <source>
        <dbReference type="ARBA" id="ARBA00023125"/>
    </source>
</evidence>
<dbReference type="InterPro" id="IPR000595">
    <property type="entry name" value="cNMP-bd_dom"/>
</dbReference>
<comment type="caution">
    <text evidence="5">The sequence shown here is derived from an EMBL/GenBank/DDBJ whole genome shotgun (WGS) entry which is preliminary data.</text>
</comment>
<dbReference type="InterPro" id="IPR014710">
    <property type="entry name" value="RmlC-like_jellyroll"/>
</dbReference>
<dbReference type="InterPro" id="IPR018490">
    <property type="entry name" value="cNMP-bd_dom_sf"/>
</dbReference>
<keyword evidence="6" id="KW-1185">Reference proteome</keyword>
<dbReference type="PANTHER" id="PTHR24567">
    <property type="entry name" value="CRP FAMILY TRANSCRIPTIONAL REGULATORY PROTEIN"/>
    <property type="match status" value="1"/>
</dbReference>
<dbReference type="Pfam" id="PF00027">
    <property type="entry name" value="cNMP_binding"/>
    <property type="match status" value="1"/>
</dbReference>